<accession>A0A0Z8LGN4</accession>
<dbReference type="RefSeq" id="WP_044677875.1">
    <property type="nucleotide sequence ID" value="NZ_CEDF01000004.1"/>
</dbReference>
<dbReference type="AlphaFoldDB" id="A0A0Z8LGN4"/>
<evidence type="ECO:0000313" key="3">
    <source>
        <dbReference type="EMBL" id="CYV66800.1"/>
    </source>
</evidence>
<name>A0A0Z8LGN4_STRSU</name>
<feature type="domain" description="Replication-associated protein ORF2/G2P" evidence="2">
    <location>
        <begin position="87"/>
        <end position="184"/>
    </location>
</feature>
<evidence type="ECO:0000313" key="4">
    <source>
        <dbReference type="Proteomes" id="UP000075193"/>
    </source>
</evidence>
<gene>
    <name evidence="3" type="ORF">ERS132441_00868</name>
</gene>
<dbReference type="Proteomes" id="UP000075193">
    <property type="component" value="Unassembled WGS sequence"/>
</dbReference>
<dbReference type="InterPro" id="IPR056906">
    <property type="entry name" value="ORF2/G2P_dom"/>
</dbReference>
<dbReference type="Pfam" id="PF23343">
    <property type="entry name" value="REP_ORF2-G2P"/>
    <property type="match status" value="1"/>
</dbReference>
<organism evidence="3 4">
    <name type="scientific">Streptococcus suis</name>
    <dbReference type="NCBI Taxonomy" id="1307"/>
    <lineage>
        <taxon>Bacteria</taxon>
        <taxon>Bacillati</taxon>
        <taxon>Bacillota</taxon>
        <taxon>Bacilli</taxon>
        <taxon>Lactobacillales</taxon>
        <taxon>Streptococcaceae</taxon>
        <taxon>Streptococcus</taxon>
    </lineage>
</organism>
<evidence type="ECO:0000259" key="2">
    <source>
        <dbReference type="Pfam" id="PF23343"/>
    </source>
</evidence>
<reference evidence="3 4" key="1">
    <citation type="submission" date="2016-02" db="EMBL/GenBank/DDBJ databases">
        <authorList>
            <consortium name="Pathogen Informatics"/>
        </authorList>
    </citation>
    <scope>NUCLEOTIDE SEQUENCE [LARGE SCALE GENOMIC DNA]</scope>
    <source>
        <strain evidence="3 4">LSS79</strain>
    </source>
</reference>
<proteinExistence type="predicted"/>
<evidence type="ECO:0000256" key="1">
    <source>
        <dbReference type="SAM" id="MobiDB-lite"/>
    </source>
</evidence>
<sequence length="286" mass="32880">MPQIDSDKIVKSYIYGDTVEMTTANGQQQQTIKVIEGKRYVNLETGEIHDMDTSNSTRLDNLKSTKQTMKKLRRLVAHNFTGGNNQLWITLTYREHITKPDIVYKDFKAFMRRLRTGFGNVDYIAVIEPQASGRWHLHVLLKNDSDLTIPNDILAKMWGKGFTKTKRLRQTDKIGNYLIAYLSNLSLGDEQSDRKAIVKGARLHMYPKGIRIYRTSRGIRKPLEVTTTKGEIMKNFNINSPPNFSRTTTHETPYGTKEYTTEFYDNIKSSPEDTLASNSDEKTQKT</sequence>
<dbReference type="EMBL" id="FIIC01000007">
    <property type="protein sequence ID" value="CYV66800.1"/>
    <property type="molecule type" value="Genomic_DNA"/>
</dbReference>
<feature type="region of interest" description="Disordered" evidence="1">
    <location>
        <begin position="267"/>
        <end position="286"/>
    </location>
</feature>
<protein>
    <submittedName>
        <fullName evidence="3">Rep protein</fullName>
    </submittedName>
</protein>